<gene>
    <name evidence="1" type="ORF">CTI12_AA160530</name>
</gene>
<dbReference type="EMBL" id="PKPP01001244">
    <property type="protein sequence ID" value="PWA84288.1"/>
    <property type="molecule type" value="Genomic_DNA"/>
</dbReference>
<accession>A0A2U1PES6</accession>
<reference evidence="1 2" key="1">
    <citation type="journal article" date="2018" name="Mol. Plant">
        <title>The genome of Artemisia annua provides insight into the evolution of Asteraceae family and artemisinin biosynthesis.</title>
        <authorList>
            <person name="Shen Q."/>
            <person name="Zhang L."/>
            <person name="Liao Z."/>
            <person name="Wang S."/>
            <person name="Yan T."/>
            <person name="Shi P."/>
            <person name="Liu M."/>
            <person name="Fu X."/>
            <person name="Pan Q."/>
            <person name="Wang Y."/>
            <person name="Lv Z."/>
            <person name="Lu X."/>
            <person name="Zhang F."/>
            <person name="Jiang W."/>
            <person name="Ma Y."/>
            <person name="Chen M."/>
            <person name="Hao X."/>
            <person name="Li L."/>
            <person name="Tang Y."/>
            <person name="Lv G."/>
            <person name="Zhou Y."/>
            <person name="Sun X."/>
            <person name="Brodelius P.E."/>
            <person name="Rose J.K.C."/>
            <person name="Tang K."/>
        </authorList>
    </citation>
    <scope>NUCLEOTIDE SEQUENCE [LARGE SCALE GENOMIC DNA]</scope>
    <source>
        <strain evidence="2">cv. Huhao1</strain>
        <tissue evidence="1">Leaf</tissue>
    </source>
</reference>
<organism evidence="1 2">
    <name type="scientific">Artemisia annua</name>
    <name type="common">Sweet wormwood</name>
    <dbReference type="NCBI Taxonomy" id="35608"/>
    <lineage>
        <taxon>Eukaryota</taxon>
        <taxon>Viridiplantae</taxon>
        <taxon>Streptophyta</taxon>
        <taxon>Embryophyta</taxon>
        <taxon>Tracheophyta</taxon>
        <taxon>Spermatophyta</taxon>
        <taxon>Magnoliopsida</taxon>
        <taxon>eudicotyledons</taxon>
        <taxon>Gunneridae</taxon>
        <taxon>Pentapetalae</taxon>
        <taxon>asterids</taxon>
        <taxon>campanulids</taxon>
        <taxon>Asterales</taxon>
        <taxon>Asteraceae</taxon>
        <taxon>Asteroideae</taxon>
        <taxon>Anthemideae</taxon>
        <taxon>Artemisiinae</taxon>
        <taxon>Artemisia</taxon>
    </lineage>
</organism>
<name>A0A2U1PES6_ARTAN</name>
<evidence type="ECO:0000313" key="1">
    <source>
        <dbReference type="EMBL" id="PWA84288.1"/>
    </source>
</evidence>
<proteinExistence type="predicted"/>
<dbReference type="AlphaFoldDB" id="A0A2U1PES6"/>
<protein>
    <submittedName>
        <fullName evidence="1">Uncharacterized protein</fullName>
    </submittedName>
</protein>
<evidence type="ECO:0000313" key="2">
    <source>
        <dbReference type="Proteomes" id="UP000245207"/>
    </source>
</evidence>
<comment type="caution">
    <text evidence="1">The sequence shown here is derived from an EMBL/GenBank/DDBJ whole genome shotgun (WGS) entry which is preliminary data.</text>
</comment>
<sequence length="78" mass="9040">MVVHHLRFDRSRYDLRSYCFPYMVESYGFELVHSVGLWPFKRCLSSGLDRDAFCEEIAANGCLDNFAKKKCSHNDGIS</sequence>
<keyword evidence="2" id="KW-1185">Reference proteome</keyword>
<dbReference type="Proteomes" id="UP000245207">
    <property type="component" value="Unassembled WGS sequence"/>
</dbReference>